<keyword evidence="5" id="KW-0092">Biotin</keyword>
<dbReference type="Gene3D" id="3.40.50.20">
    <property type="match status" value="1"/>
</dbReference>
<dbReference type="FunFam" id="3.90.1770.10:FF:000001">
    <property type="entry name" value="acetyl-CoA carboxylase 1"/>
    <property type="match status" value="1"/>
</dbReference>
<dbReference type="CTD" id="32"/>
<feature type="region of interest" description="Disordered" evidence="7">
    <location>
        <begin position="31"/>
        <end position="154"/>
    </location>
</feature>
<dbReference type="SMART" id="SM00878">
    <property type="entry name" value="Biotin_carb_C"/>
    <property type="match status" value="1"/>
</dbReference>
<dbReference type="InterPro" id="IPR011762">
    <property type="entry name" value="COA_CT_N"/>
</dbReference>
<keyword evidence="2" id="KW-0436">Ligase</keyword>
<dbReference type="PROSITE" id="PS50975">
    <property type="entry name" value="ATP_GRASP"/>
    <property type="match status" value="1"/>
</dbReference>
<evidence type="ECO:0000256" key="8">
    <source>
        <dbReference type="SAM" id="SignalP"/>
    </source>
</evidence>
<feature type="domain" description="ATP-grasp" evidence="9">
    <location>
        <begin position="415"/>
        <end position="610"/>
    </location>
</feature>
<dbReference type="Pfam" id="PF00289">
    <property type="entry name" value="Biotin_carb_N"/>
    <property type="match status" value="1"/>
</dbReference>
<dbReference type="GO" id="GO:0006633">
    <property type="term" value="P:fatty acid biosynthetic process"/>
    <property type="evidence" value="ECO:0007669"/>
    <property type="project" value="InterPro"/>
</dbReference>
<dbReference type="PROSITE" id="PS00866">
    <property type="entry name" value="CPSASE_1"/>
    <property type="match status" value="1"/>
</dbReference>
<evidence type="ECO:0000313" key="13">
    <source>
        <dbReference type="Proteomes" id="UP000515131"/>
    </source>
</evidence>
<evidence type="ECO:0000256" key="4">
    <source>
        <dbReference type="ARBA" id="ARBA00022840"/>
    </source>
</evidence>
<dbReference type="FunFam" id="2.40.460.10:FF:000001">
    <property type="entry name" value="Acetyl-CoA carboxylase 1"/>
    <property type="match status" value="1"/>
</dbReference>
<dbReference type="PROSITE" id="PS50980">
    <property type="entry name" value="COA_CT_NTER"/>
    <property type="match status" value="1"/>
</dbReference>
<feature type="chain" id="PRO_5028006309" evidence="8">
    <location>
        <begin position="17"/>
        <end position="2169"/>
    </location>
</feature>
<evidence type="ECO:0000256" key="3">
    <source>
        <dbReference type="ARBA" id="ARBA00022741"/>
    </source>
</evidence>
<organism evidence="13 14">
    <name type="scientific">Puma concolor</name>
    <name type="common">Mountain lion</name>
    <name type="synonym">Felis concolor</name>
    <dbReference type="NCBI Taxonomy" id="9696"/>
    <lineage>
        <taxon>Eukaryota</taxon>
        <taxon>Metazoa</taxon>
        <taxon>Chordata</taxon>
        <taxon>Craniata</taxon>
        <taxon>Vertebrata</taxon>
        <taxon>Euteleostomi</taxon>
        <taxon>Mammalia</taxon>
        <taxon>Eutheria</taxon>
        <taxon>Laurasiatheria</taxon>
        <taxon>Carnivora</taxon>
        <taxon>Feliformia</taxon>
        <taxon>Felidae</taxon>
        <taxon>Felinae</taxon>
        <taxon>Puma</taxon>
    </lineage>
</organism>
<gene>
    <name evidence="14" type="primary">ACACB</name>
</gene>
<dbReference type="Gene3D" id="2.40.460.10">
    <property type="entry name" value="Biotin dependent carboxylase carboxyltransferase"/>
    <property type="match status" value="1"/>
</dbReference>
<evidence type="ECO:0000256" key="5">
    <source>
        <dbReference type="ARBA" id="ARBA00023267"/>
    </source>
</evidence>
<dbReference type="InterPro" id="IPR013537">
    <property type="entry name" value="AcCoA_COase_cen"/>
</dbReference>
<dbReference type="InterPro" id="IPR013815">
    <property type="entry name" value="ATP_grasp_subdomain_1"/>
</dbReference>
<keyword evidence="4 6" id="KW-0067">ATP-binding</keyword>
<dbReference type="PROSITE" id="PS50989">
    <property type="entry name" value="COA_CT_CTER"/>
    <property type="match status" value="1"/>
</dbReference>
<keyword evidence="13" id="KW-1185">Reference proteome</keyword>
<dbReference type="GO" id="GO:0005739">
    <property type="term" value="C:mitochondrion"/>
    <property type="evidence" value="ECO:0007669"/>
    <property type="project" value="TreeGrafter"/>
</dbReference>
<dbReference type="Gene3D" id="2.40.50.100">
    <property type="match status" value="1"/>
</dbReference>
<dbReference type="Pfam" id="PF02785">
    <property type="entry name" value="Biotin_carb_C"/>
    <property type="match status" value="1"/>
</dbReference>
<evidence type="ECO:0000259" key="12">
    <source>
        <dbReference type="PROSITE" id="PS50989"/>
    </source>
</evidence>
<dbReference type="PANTHER" id="PTHR45728">
    <property type="entry name" value="ACETYL-COA CARBOXYLASE, ISOFORM A"/>
    <property type="match status" value="1"/>
</dbReference>
<dbReference type="InterPro" id="IPR049074">
    <property type="entry name" value="ACCA_BT"/>
</dbReference>
<dbReference type="Gene3D" id="3.30.1490.20">
    <property type="entry name" value="ATP-grasp fold, A domain"/>
    <property type="match status" value="1"/>
</dbReference>
<dbReference type="Gene3D" id="3.90.1770.10">
    <property type="entry name" value="PreATP-grasp domain"/>
    <property type="match status" value="1"/>
</dbReference>
<dbReference type="SUPFAM" id="SSF52096">
    <property type="entry name" value="ClpP/crotonase"/>
    <property type="match status" value="2"/>
</dbReference>
<feature type="compositionally biased region" description="Polar residues" evidence="7">
    <location>
        <begin position="103"/>
        <end position="119"/>
    </location>
</feature>
<evidence type="ECO:0000259" key="9">
    <source>
        <dbReference type="PROSITE" id="PS50975"/>
    </source>
</evidence>
<dbReference type="Gene3D" id="3.90.226.10">
    <property type="entry name" value="2-enoyl-CoA Hydratase, Chain A, domain 1"/>
    <property type="match status" value="2"/>
</dbReference>
<evidence type="ECO:0000256" key="6">
    <source>
        <dbReference type="PROSITE-ProRule" id="PRU00409"/>
    </source>
</evidence>
<dbReference type="InterPro" id="IPR005479">
    <property type="entry name" value="CPAse_ATP-bd"/>
</dbReference>
<dbReference type="InterPro" id="IPR005481">
    <property type="entry name" value="BC-like_N"/>
</dbReference>
<dbReference type="SUPFAM" id="SSF51246">
    <property type="entry name" value="Rudiment single hybrid motif"/>
    <property type="match status" value="1"/>
</dbReference>
<name>A0A6P6IMA8_PUMCO</name>
<dbReference type="FunFam" id="3.30.1490.20:FF:000003">
    <property type="entry name" value="acetyl-CoA carboxylase isoform X1"/>
    <property type="match status" value="1"/>
</dbReference>
<dbReference type="GO" id="GO:0003989">
    <property type="term" value="F:acetyl-CoA carboxylase activity"/>
    <property type="evidence" value="ECO:0007669"/>
    <property type="project" value="InterPro"/>
</dbReference>
<keyword evidence="3 6" id="KW-0547">Nucleotide-binding</keyword>
<evidence type="ECO:0000313" key="14">
    <source>
        <dbReference type="RefSeq" id="XP_025789381.1"/>
    </source>
</evidence>
<dbReference type="PROSITE" id="PS50979">
    <property type="entry name" value="BC"/>
    <property type="match status" value="1"/>
</dbReference>
<feature type="region of interest" description="Disordered" evidence="7">
    <location>
        <begin position="867"/>
        <end position="909"/>
    </location>
</feature>
<feature type="compositionally biased region" description="Basic and acidic residues" evidence="7">
    <location>
        <begin position="76"/>
        <end position="87"/>
    </location>
</feature>
<dbReference type="InterPro" id="IPR029045">
    <property type="entry name" value="ClpP/crotonase-like_dom_sf"/>
</dbReference>
<dbReference type="Pfam" id="PF02786">
    <property type="entry name" value="CPSase_L_D2"/>
    <property type="match status" value="1"/>
</dbReference>
<evidence type="ECO:0000259" key="11">
    <source>
        <dbReference type="PROSITE" id="PS50980"/>
    </source>
</evidence>
<proteinExistence type="predicted"/>
<dbReference type="InterPro" id="IPR016185">
    <property type="entry name" value="PreATP-grasp_dom_sf"/>
</dbReference>
<dbReference type="InterPro" id="IPR011763">
    <property type="entry name" value="COA_CT_C"/>
</dbReference>
<dbReference type="KEGG" id="pcoo:112870451"/>
<dbReference type="SUPFAM" id="SSF52440">
    <property type="entry name" value="PreATP-grasp domain"/>
    <property type="match status" value="1"/>
</dbReference>
<feature type="domain" description="CoA carboxyltransferase C-terminal" evidence="12">
    <location>
        <begin position="1874"/>
        <end position="2147"/>
    </location>
</feature>
<dbReference type="GO" id="GO:0046872">
    <property type="term" value="F:metal ion binding"/>
    <property type="evidence" value="ECO:0007669"/>
    <property type="project" value="InterPro"/>
</dbReference>
<feature type="signal peptide" evidence="8">
    <location>
        <begin position="1"/>
        <end position="16"/>
    </location>
</feature>
<feature type="compositionally biased region" description="Basic and acidic residues" evidence="7">
    <location>
        <begin position="138"/>
        <end position="154"/>
    </location>
</feature>
<sequence length="2169" mass="241980">MTLLLFLSCLIFSCLTFSWLKFWGEMTDSKQVTKSTPEGSCSPSQAPFPASDSSGEPPQKDDNNGPLPETPNRAEPASHRGADDTDQQRTSGPPPHQNPPGDSLSSDDTSPAPQANATGTADLKTPDTDGPSSPAKPQDPRARPLSKKDEKQEHIKRQLMTNFILGSFDDNSSDEDPSAGLFRESPRKGSRASLGTLSLEAALTAGEPENPVPTIRPSMSGLHLVKKGRELKKVDLHRDFTVASPAEFVTRFGGDRVIEKSGAFNLQDAEAAKGASSEHRVLVTLSVAVRSPAVTFSVSVFLSFPHLIAEYIKMADQYVPVPGGPNNNNYANVELVVDIAKRIPVQAVWAGWGHASENPKLPELLCKHEIAFLGPPSEAMWALGDKIASTIVAQTLQVPTLPWSGSGLMIEWAEDNLQEGKRISVPEDIYDQGCVKDVDEGLEVAEKIGFPLMIKASEGGGGKGIRKAESAEDFPILFRQVQSEIPGSPIFLMKLAQHARHLEVQILADQYGNAVSLFGRDCSIQRRHQKIIEEAPATIATPAVFEFMEQCAVRLAKTVGYVSAGTVEYLYSQDGSFHFLELNPRLQVEHPCTEMIADVNLPAAQLQGFKPSSGTVQELNFRSNKNVWGYFSVAATGGLHEFADSQFGHCFSWGENREEAISNMVVALKELSIRGDFRTTVEYLINLLETERFQNNDIDTGWLDHLIAEKVQAEKPDIMLGVVCGALNVADVMFRTCMTDFLHSLERGQVLPAASLLNIVDVELIYDGVKYIVKVARQSLTTFVLIMNGCHIEIDAHRLNDGGLLLSYNGNSYTTYMKEEVDSYRVTIGNKTCVFEKENDPTVLRSPSAGKLIQYTVEDGGHVEAGSSYAEMEVSTEPAPGVRLQPGLPSPHSPREDHPPSSSLHLSPGLPPADLLREPVCGVRPKFSPAEPFTGELPSQQTLPIIGEKLHQVFHNVLENLTNVMNGYCLPEPIFSTKLKEWVQKLMTTLRHPSLPLLELQEIMTSVSGRIPAPVEKSVRRVMAQYASNITSVLCQFPSQQIATILDCHAATLQRKADREVFFMNTQSIVQLVQRYRSGTRGYMKAVVLDLLRRYLRVEHHFQQAHYDKCVINLREQLKPNMSQVLDCIFSHAQVAKKNQLVIMLIDELCGPDPSLSEELTSILNELTQLSKSEHCKVALRARQILIASHLPSYELRHNQVESIFLSAIDMYGHQFCPENLKKLILSETTIFDVLPTFFYHANKVVCMASLEVYVRRGYIAYELNSLQHRQLPDGTCVVEFQFMLPSSHPNRYGKNILVEYGLRRITFLIAQEKEFPKFFTFRARDEFAEDRIYRHLEPALAFQLELSRMRSFDLTAVPCANHKMHLYLGAAKVKEGAEVTDHRFFIRAIIRHSDLITKEASFEYLQNEGERLLLEAMDELEVAFNNTSVRTDCNHIFLNFVPTVIMDPFKIEESVRSMVMRYGSRLWKLRVLQAEVKINIRETTTGSAVPIRLFITNESGYYLDISLYKEVTDPRSGNIMFHSFGNKQGPQHGMLINTPYVTKDLLQAKRFQAQSLGTTYVYDFPEMFRQALLKLWGSTDDYPKDILTYTELVLDPQGQLVEMNRLPGGNEVGMVAFKMRFKTREYPEGRDAIVISNDITFRIGSFGLGEDLLYLRASEMARAEGIPKIYLAANSGACIGLAEEIKHMFQVAWVDPGDPHKGFKYLYLTPQDYTRISSLNSVRCKHIEEEGESRYVITDIIGKDRGLGVENLKGSGMIAGESSLAYEEIVTISMVTCRALGIGAYLVRLGQRVIQVENSHIILTGASALNKVLGREVYTSNNQLGGVQIMHHNGVSHVTVPDDFEGVYTILEWLSYMPKDNRSPVPITTPSDPIDREIGFFPSRAPYDPRWLLAGRPHPTLKGSWQSGFFDHGSFKEIMAPWAQTVVTGRARLGGIPVGVIAVETRTVEVVVPADPANLDSEAKIIQQAGQVWFPDSAYKTAQAINDFNREGLPLIIFANWRGFSGGMKDMYDQVLKFGAYIVDSLRQYKQPVLIYIPPHGELRGGSWVVVDSSINPLCIETYADKESRASILEPEGTVEIKFRKKDLIKTMRRIDPVYKKLVEQLGVSELSDKDRRDLEGQLKAREDLLLPVYHQVAVLFADLHDRAHGMLEKGVVSVRACSCGSPT</sequence>
<dbReference type="SUPFAM" id="SSF56059">
    <property type="entry name" value="Glutathione synthetase ATP-binding domain-like"/>
    <property type="match status" value="1"/>
</dbReference>
<dbReference type="InterPro" id="IPR011761">
    <property type="entry name" value="ATP-grasp"/>
</dbReference>
<dbReference type="InterPro" id="IPR005482">
    <property type="entry name" value="Biotin_COase_C"/>
</dbReference>
<accession>A0A6P6IMA8</accession>
<feature type="compositionally biased region" description="Polar residues" evidence="7">
    <location>
        <begin position="31"/>
        <end position="56"/>
    </location>
</feature>
<dbReference type="FunFam" id="3.90.226.10:FF:000010">
    <property type="entry name" value="acetyl-CoA carboxylase isoform X2"/>
    <property type="match status" value="1"/>
</dbReference>
<comment type="cofactor">
    <cofactor evidence="1">
        <name>biotin</name>
        <dbReference type="ChEBI" id="CHEBI:57586"/>
    </cofactor>
</comment>
<feature type="domain" description="Biotin carboxylation" evidence="10">
    <location>
        <begin position="265"/>
        <end position="708"/>
    </location>
</feature>
<evidence type="ECO:0000256" key="1">
    <source>
        <dbReference type="ARBA" id="ARBA00001953"/>
    </source>
</evidence>
<dbReference type="InterPro" id="IPR011054">
    <property type="entry name" value="Rudment_hybrid_motif"/>
</dbReference>
<evidence type="ECO:0000256" key="2">
    <source>
        <dbReference type="ARBA" id="ARBA00022598"/>
    </source>
</evidence>
<dbReference type="InterPro" id="IPR049076">
    <property type="entry name" value="ACCA"/>
</dbReference>
<dbReference type="InterPro" id="IPR011764">
    <property type="entry name" value="Biotin_carboxylation_dom"/>
</dbReference>
<dbReference type="GeneID" id="112870451"/>
<feature type="region of interest" description="Disordered" evidence="7">
    <location>
        <begin position="166"/>
        <end position="192"/>
    </location>
</feature>
<dbReference type="InterPro" id="IPR034733">
    <property type="entry name" value="AcCoA_carboxyl_beta"/>
</dbReference>
<dbReference type="Proteomes" id="UP000515131">
    <property type="component" value="Unplaced"/>
</dbReference>
<keyword evidence="8" id="KW-0732">Signal</keyword>
<dbReference type="RefSeq" id="XP_025789381.1">
    <property type="nucleotide sequence ID" value="XM_025933596.1"/>
</dbReference>
<dbReference type="PANTHER" id="PTHR45728:SF1">
    <property type="entry name" value="ACETYL-COA CARBOXYLASE 2"/>
    <property type="match status" value="1"/>
</dbReference>
<dbReference type="GO" id="GO:0005524">
    <property type="term" value="F:ATP binding"/>
    <property type="evidence" value="ECO:0007669"/>
    <property type="project" value="UniProtKB-UniRule"/>
</dbReference>
<feature type="domain" description="CoA carboxyltransferase N-terminal" evidence="11">
    <location>
        <begin position="1540"/>
        <end position="1870"/>
    </location>
</feature>
<evidence type="ECO:0000256" key="7">
    <source>
        <dbReference type="SAM" id="MobiDB-lite"/>
    </source>
</evidence>
<reference evidence="14" key="1">
    <citation type="submission" date="2025-08" db="UniProtKB">
        <authorList>
            <consortium name="RefSeq"/>
        </authorList>
    </citation>
    <scope>IDENTIFICATION</scope>
    <source>
        <tissue evidence="14">Blood</tissue>
    </source>
</reference>
<dbReference type="Pfam" id="PF08326">
    <property type="entry name" value="ACC_central"/>
    <property type="match status" value="2"/>
</dbReference>
<evidence type="ECO:0000259" key="10">
    <source>
        <dbReference type="PROSITE" id="PS50979"/>
    </source>
</evidence>
<dbReference type="Gene3D" id="3.30.470.20">
    <property type="entry name" value="ATP-grasp fold, B domain"/>
    <property type="match status" value="2"/>
</dbReference>
<protein>
    <submittedName>
        <fullName evidence="14">Acetyl-CoA carboxylase 2</fullName>
    </submittedName>
</protein>
<dbReference type="PROSITE" id="PS00867">
    <property type="entry name" value="CPSASE_2"/>
    <property type="match status" value="1"/>
</dbReference>
<dbReference type="Pfam" id="PF21385">
    <property type="entry name" value="ACCA_BT"/>
    <property type="match status" value="1"/>
</dbReference>
<dbReference type="Pfam" id="PF01039">
    <property type="entry name" value="Carboxyl_trans"/>
    <property type="match status" value="1"/>
</dbReference>